<gene>
    <name evidence="1" type="ORF">SHELI_v1c01480</name>
</gene>
<dbReference type="KEGG" id="shj:SHELI_v1c01480"/>
<sequence>MIFDKIEIMYNKYSLPIKIKYSESRKPTFVEFLILSIIYDYPRKNLSLKQILNDDFKIYNIDLFERALKDLIAYKVIELNKTTAGWSTLGIDLEIEKIELNQKVKEQFINEEYIISQYDKTLDVKWVYDPIEDSFDIVKDVEWSRRVQGVKLTNKIKETSISQNFYIKDLIKKNVNEFIELKKEIFGDNAKFSNVTLANGIDLADHKIAQELTESLPCANEVSIELFDNDAFIINTENEKLKIFLKTQKDLAKNIVRDILKSYSDKIKDRFFAKKDFENKKNFLNEPDILSNLIVKSTWNLLLINGRDVLSPDKVLSNKSLINSCQIIVFYNSKSNNKTIEYLGDKIVVYVDSSREALLNDNTLIYIDSENKVNGFALVEKKLESVGATIPVVYSYDQNPKLNLAKVFEDNLERLLLDYEEELKNENLDVSTMMFLFLKRVGLQQKLTDIIKKHLQKDFYAGNNYKKLTEYFASKENDEAYYFIENCLSEIIITMSKDIKDDQILHVLNLYNFKNQKNLFKVLENIHLDKEENMLFLISDILDKNNVDWWKNNTRNCLVTLLGYANKYMTRELFDINKYQSKTWALHAATLNMICTIKKKVFEKNFTSVEKHYKNMLNGVVDLMRSNVKINNQKDYLIKVAENLKDLYKDFYKYKSQELTELDSDLISYKVQVESANFISRLENKIDMLISPEAQKFPIEVKVEWAKHIENKIKEVDKIFKNDESILYEALNLVFGEKKEFDVRFLENYKKRFGGI</sequence>
<dbReference type="EMBL" id="CP017015">
    <property type="protein sequence ID" value="AOG60103.1"/>
    <property type="molecule type" value="Genomic_DNA"/>
</dbReference>
<accession>A0A1B3SJJ0</accession>
<name>A0A1B3SJJ0_9MOLU</name>
<organism evidence="1 2">
    <name type="scientific">Spiroplasma helicoides</name>
    <dbReference type="NCBI Taxonomy" id="216938"/>
    <lineage>
        <taxon>Bacteria</taxon>
        <taxon>Bacillati</taxon>
        <taxon>Mycoplasmatota</taxon>
        <taxon>Mollicutes</taxon>
        <taxon>Entomoplasmatales</taxon>
        <taxon>Spiroplasmataceae</taxon>
        <taxon>Spiroplasma</taxon>
    </lineage>
</organism>
<dbReference type="RefSeq" id="WP_069115880.1">
    <property type="nucleotide sequence ID" value="NZ_CP017015.1"/>
</dbReference>
<dbReference type="Proteomes" id="UP000094378">
    <property type="component" value="Chromosome"/>
</dbReference>
<reference evidence="1 2" key="1">
    <citation type="submission" date="2016-08" db="EMBL/GenBank/DDBJ databases">
        <title>Complete genome sequence of Spiroplasma helicoides TABS-2 (DSM 22551).</title>
        <authorList>
            <person name="Shen W.-Y."/>
            <person name="Lo W.-S."/>
            <person name="Lai Y.-C."/>
            <person name="Kuo C.-H."/>
        </authorList>
    </citation>
    <scope>NUCLEOTIDE SEQUENCE [LARGE SCALE GENOMIC DNA]</scope>
    <source>
        <strain evidence="1 2">TABS-2</strain>
    </source>
</reference>
<dbReference type="STRING" id="216938.SHELI_v1c01480"/>
<evidence type="ECO:0000313" key="1">
    <source>
        <dbReference type="EMBL" id="AOG60103.1"/>
    </source>
</evidence>
<proteinExistence type="predicted"/>
<dbReference type="AlphaFoldDB" id="A0A1B3SJJ0"/>
<keyword evidence="2" id="KW-1185">Reference proteome</keyword>
<protein>
    <submittedName>
        <fullName evidence="1">Uncharacterized protein</fullName>
    </submittedName>
</protein>
<evidence type="ECO:0000313" key="2">
    <source>
        <dbReference type="Proteomes" id="UP000094378"/>
    </source>
</evidence>
<dbReference type="OrthoDB" id="387638at2"/>